<feature type="transmembrane region" description="Helical" evidence="2">
    <location>
        <begin position="262"/>
        <end position="280"/>
    </location>
</feature>
<protein>
    <recommendedName>
        <fullName evidence="3">SSD domain-containing protein</fullName>
    </recommendedName>
</protein>
<dbReference type="PROSITE" id="PS50156">
    <property type="entry name" value="SSD"/>
    <property type="match status" value="1"/>
</dbReference>
<feature type="transmembrane region" description="Helical" evidence="2">
    <location>
        <begin position="708"/>
        <end position="726"/>
    </location>
</feature>
<feature type="transmembrane region" description="Helical" evidence="2">
    <location>
        <begin position="781"/>
        <end position="803"/>
    </location>
</feature>
<comment type="similarity">
    <text evidence="1">Belongs to the patched family.</text>
</comment>
<dbReference type="OrthoDB" id="6510177at2759"/>
<dbReference type="InterPro" id="IPR053958">
    <property type="entry name" value="HMGCR/SNAP/NPC1-like_SSD"/>
</dbReference>
<keyword evidence="2" id="KW-0812">Transmembrane</keyword>
<dbReference type="Pfam" id="PF12349">
    <property type="entry name" value="Sterol-sensing"/>
    <property type="match status" value="1"/>
</dbReference>
<dbReference type="InterPro" id="IPR051697">
    <property type="entry name" value="Patched_domain-protein"/>
</dbReference>
<organism evidence="4 5">
    <name type="scientific">Mytilus galloprovincialis</name>
    <name type="common">Mediterranean mussel</name>
    <dbReference type="NCBI Taxonomy" id="29158"/>
    <lineage>
        <taxon>Eukaryota</taxon>
        <taxon>Metazoa</taxon>
        <taxon>Spiralia</taxon>
        <taxon>Lophotrochozoa</taxon>
        <taxon>Mollusca</taxon>
        <taxon>Bivalvia</taxon>
        <taxon>Autobranchia</taxon>
        <taxon>Pteriomorphia</taxon>
        <taxon>Mytilida</taxon>
        <taxon>Mytiloidea</taxon>
        <taxon>Mytilidae</taxon>
        <taxon>Mytilinae</taxon>
        <taxon>Mytilus</taxon>
    </lineage>
</organism>
<feature type="transmembrane region" description="Helical" evidence="2">
    <location>
        <begin position="366"/>
        <end position="387"/>
    </location>
</feature>
<keyword evidence="2" id="KW-0472">Membrane</keyword>
<feature type="transmembrane region" description="Helical" evidence="2">
    <location>
        <begin position="292"/>
        <end position="318"/>
    </location>
</feature>
<feature type="transmembrane region" description="Helical" evidence="2">
    <location>
        <begin position="393"/>
        <end position="413"/>
    </location>
</feature>
<feature type="transmembrane region" description="Helical" evidence="2">
    <location>
        <begin position="738"/>
        <end position="760"/>
    </location>
</feature>
<feature type="transmembrane region" description="Helical" evidence="2">
    <location>
        <begin position="324"/>
        <end position="345"/>
    </location>
</feature>
<dbReference type="Gene3D" id="1.20.1640.10">
    <property type="entry name" value="Multidrug efflux transporter AcrB transmembrane domain"/>
    <property type="match status" value="2"/>
</dbReference>
<feature type="transmembrane region" description="Helical" evidence="2">
    <location>
        <begin position="481"/>
        <end position="503"/>
    </location>
</feature>
<dbReference type="PANTHER" id="PTHR10796:SF92">
    <property type="entry name" value="PATCHED-RELATED, ISOFORM A"/>
    <property type="match status" value="1"/>
</dbReference>
<dbReference type="AlphaFoldDB" id="A0A8B6FSB6"/>
<evidence type="ECO:0000313" key="5">
    <source>
        <dbReference type="Proteomes" id="UP000596742"/>
    </source>
</evidence>
<keyword evidence="2" id="KW-1133">Transmembrane helix</keyword>
<comment type="caution">
    <text evidence="4">The sequence shown here is derived from an EMBL/GenBank/DDBJ whole genome shotgun (WGS) entry which is preliminary data.</text>
</comment>
<sequence length="873" mass="97055">MKMFYKLQQKVENWFGHVFETYGRFVARNPLKIILLIVFINIGLGFGLLRLEQESGIEQYTPTDSTASKNRDQIRELFTIDTAVNYYQQSLPDLGLFASVIIERKDGGNILDSSLWADLTALYDFINTTTAHDSTIGSFTYVDICAKRSSACVVEGDLIFSTSFLADMGSGTISFPTYIYQGQTVYINRIIGGAQVLNNMTTSAKALKLTFNVESERSSLSRLWELAFLKKISTYSNNQLKIKYAYSDSLTEELSKNVTGDIVFFSITFTLMIMFSSLTLMGGNCVANRYNLGFAGILGTGLAIVGSFGLVSLCGAKFVDIVGAMPFLILGIGVDDMFILLSGLADTSSKDSVEDRIGKTMRTSGISVTITSVTDVIAFCAGAASVFPSVRNFSWYTGCAILFCYLNYMTYYIGCMTINEKRVAKNIHFCTCMPTKTRTDMEASKQSKCKIFCCAGSPHKSRDEIEGPIEKYPKRLVKRIVLFKPTQIVICVIFAVYIGFSVWGTTGFQEGLDIRDLVGKDSYYYDFYDADQNMFSQSLIVSLNIQSEVNYRLESTFNQLVSLVTNVQKDSQVFDDFLLSWIHAYRSSAVFDQTSDALFISGLQSFLSTAQGNVFVNDVMFDTSNKIVGSRIHIMTDSITSSNSQADLMVRIRESVESSSLPVFAYSPGFIFFEQYVQILPQTLQTLGICVGVVFVVTAIFMPLPFMIVLVTVTVVMIMVGVIGFIKFWDLTLSSVTMIHIIMCVGFCIDFSTHMCHAFVQAEGNRNVRVAQALDMAGGPIFNGAISTVIGVLMLAFSSSYVFFSFFKIMLLVMVFGLIHSVFLLPLILAYIGPQYKVVKSDVYPVKEITFDGKQNRLEHTLPEPKPDYPGAE</sequence>
<proteinExistence type="inferred from homology"/>
<gene>
    <name evidence="4" type="ORF">MGAL_10B013632</name>
</gene>
<dbReference type="Proteomes" id="UP000596742">
    <property type="component" value="Unassembled WGS sequence"/>
</dbReference>
<feature type="transmembrane region" description="Helical" evidence="2">
    <location>
        <begin position="809"/>
        <end position="832"/>
    </location>
</feature>
<dbReference type="SUPFAM" id="SSF82866">
    <property type="entry name" value="Multidrug efflux transporter AcrB transmembrane domain"/>
    <property type="match status" value="2"/>
</dbReference>
<evidence type="ECO:0000313" key="4">
    <source>
        <dbReference type="EMBL" id="VDI53482.1"/>
    </source>
</evidence>
<dbReference type="EMBL" id="UYJE01007303">
    <property type="protein sequence ID" value="VDI53482.1"/>
    <property type="molecule type" value="Genomic_DNA"/>
</dbReference>
<keyword evidence="5" id="KW-1185">Reference proteome</keyword>
<feature type="transmembrane region" description="Helical" evidence="2">
    <location>
        <begin position="33"/>
        <end position="51"/>
    </location>
</feature>
<evidence type="ECO:0000256" key="2">
    <source>
        <dbReference type="SAM" id="Phobius"/>
    </source>
</evidence>
<reference evidence="4" key="1">
    <citation type="submission" date="2018-11" db="EMBL/GenBank/DDBJ databases">
        <authorList>
            <person name="Alioto T."/>
            <person name="Alioto T."/>
        </authorList>
    </citation>
    <scope>NUCLEOTIDE SEQUENCE</scope>
</reference>
<feature type="domain" description="SSD" evidence="3">
    <location>
        <begin position="261"/>
        <end position="418"/>
    </location>
</feature>
<feature type="transmembrane region" description="Helical" evidence="2">
    <location>
        <begin position="683"/>
        <end position="701"/>
    </location>
</feature>
<dbReference type="InterPro" id="IPR000731">
    <property type="entry name" value="SSD"/>
</dbReference>
<name>A0A8B6FSB6_MYTGA</name>
<evidence type="ECO:0000256" key="1">
    <source>
        <dbReference type="ARBA" id="ARBA00005585"/>
    </source>
</evidence>
<accession>A0A8B6FSB6</accession>
<evidence type="ECO:0000259" key="3">
    <source>
        <dbReference type="PROSITE" id="PS50156"/>
    </source>
</evidence>
<dbReference type="GO" id="GO:0016020">
    <property type="term" value="C:membrane"/>
    <property type="evidence" value="ECO:0007669"/>
    <property type="project" value="TreeGrafter"/>
</dbReference>
<dbReference type="PANTHER" id="PTHR10796">
    <property type="entry name" value="PATCHED-RELATED"/>
    <property type="match status" value="1"/>
</dbReference>